<sequence>MPKNTREPSSPSEDAAASIDAAVSMDTVASRIRERMGDCTPSERKVARTLLAAYPVAGFETVAGLADLAEVSGATVVRFATRLGYSGFPDFQKALRGELEQRSASPTTLYERTGSNRLAPAGDLAAFVEPSVEDLRSTFAGLSEHDFETTIEMLANPKRRIWLVGGRYSVFLAEYLSASLQQLRPNVQMVPEMASLRGATMAGFDAKDVLVAFDFRRYEADTRNLVHHAKTRKAGVVVITDKWVSPCASDADAVLTSIASERGPFDSVVPVMALVEVLFETLVHRIGDPARHRIEQIEQTVQQLDLI</sequence>
<dbReference type="KEGG" id="lvi:G7068_04940"/>
<dbReference type="PANTHER" id="PTHR30514">
    <property type="entry name" value="GLUCOKINASE"/>
    <property type="match status" value="1"/>
</dbReference>
<dbReference type="Pfam" id="PF01418">
    <property type="entry name" value="HTH_6"/>
    <property type="match status" value="1"/>
</dbReference>
<evidence type="ECO:0000259" key="5">
    <source>
        <dbReference type="PROSITE" id="PS51464"/>
    </source>
</evidence>
<dbReference type="InterPro" id="IPR035472">
    <property type="entry name" value="RpiR-like_SIS"/>
</dbReference>
<dbReference type="RefSeq" id="WP_166289733.1">
    <property type="nucleotide sequence ID" value="NZ_CP049863.1"/>
</dbReference>
<evidence type="ECO:0000259" key="4">
    <source>
        <dbReference type="PROSITE" id="PS51071"/>
    </source>
</evidence>
<dbReference type="SUPFAM" id="SSF53697">
    <property type="entry name" value="SIS domain"/>
    <property type="match status" value="1"/>
</dbReference>
<protein>
    <submittedName>
        <fullName evidence="6">MurR/RpiR family transcriptional regulator</fullName>
    </submittedName>
</protein>
<dbReference type="GO" id="GO:1901135">
    <property type="term" value="P:carbohydrate derivative metabolic process"/>
    <property type="evidence" value="ECO:0007669"/>
    <property type="project" value="InterPro"/>
</dbReference>
<accession>A0A6G7XE04</accession>
<keyword evidence="7" id="KW-1185">Reference proteome</keyword>
<organism evidence="6 7">
    <name type="scientific">Leucobacter viscericola</name>
    <dbReference type="NCBI Taxonomy" id="2714935"/>
    <lineage>
        <taxon>Bacteria</taxon>
        <taxon>Bacillati</taxon>
        <taxon>Actinomycetota</taxon>
        <taxon>Actinomycetes</taxon>
        <taxon>Micrococcales</taxon>
        <taxon>Microbacteriaceae</taxon>
        <taxon>Leucobacter</taxon>
    </lineage>
</organism>
<dbReference type="PROSITE" id="PS51071">
    <property type="entry name" value="HTH_RPIR"/>
    <property type="match status" value="1"/>
</dbReference>
<dbReference type="InterPro" id="IPR036388">
    <property type="entry name" value="WH-like_DNA-bd_sf"/>
</dbReference>
<evidence type="ECO:0000256" key="1">
    <source>
        <dbReference type="ARBA" id="ARBA00023015"/>
    </source>
</evidence>
<feature type="domain" description="SIS" evidence="5">
    <location>
        <begin position="150"/>
        <end position="288"/>
    </location>
</feature>
<dbReference type="SUPFAM" id="SSF46689">
    <property type="entry name" value="Homeodomain-like"/>
    <property type="match status" value="1"/>
</dbReference>
<dbReference type="Gene3D" id="3.40.50.10490">
    <property type="entry name" value="Glucose-6-phosphate isomerase like protein, domain 1"/>
    <property type="match status" value="1"/>
</dbReference>
<dbReference type="GO" id="GO:0003700">
    <property type="term" value="F:DNA-binding transcription factor activity"/>
    <property type="evidence" value="ECO:0007669"/>
    <property type="project" value="InterPro"/>
</dbReference>
<keyword evidence="2" id="KW-0238">DNA-binding</keyword>
<dbReference type="Proteomes" id="UP000502677">
    <property type="component" value="Chromosome"/>
</dbReference>
<dbReference type="Pfam" id="PF01380">
    <property type="entry name" value="SIS"/>
    <property type="match status" value="1"/>
</dbReference>
<feature type="domain" description="HTH rpiR-type" evidence="4">
    <location>
        <begin position="26"/>
        <end position="102"/>
    </location>
</feature>
<dbReference type="InterPro" id="IPR000281">
    <property type="entry name" value="HTH_RpiR"/>
</dbReference>
<evidence type="ECO:0000256" key="3">
    <source>
        <dbReference type="ARBA" id="ARBA00023163"/>
    </source>
</evidence>
<dbReference type="InterPro" id="IPR047640">
    <property type="entry name" value="RpiR-like"/>
</dbReference>
<dbReference type="InterPro" id="IPR001347">
    <property type="entry name" value="SIS_dom"/>
</dbReference>
<dbReference type="PROSITE" id="PS51464">
    <property type="entry name" value="SIS"/>
    <property type="match status" value="1"/>
</dbReference>
<dbReference type="CDD" id="cd05013">
    <property type="entry name" value="SIS_RpiR"/>
    <property type="match status" value="1"/>
</dbReference>
<name>A0A6G7XE04_9MICO</name>
<reference evidence="6 7" key="1">
    <citation type="submission" date="2020-03" db="EMBL/GenBank/DDBJ databases">
        <title>Leucobacter sp. nov., isolated from beetles.</title>
        <authorList>
            <person name="Hyun D.-W."/>
            <person name="Bae J.-W."/>
        </authorList>
    </citation>
    <scope>NUCLEOTIDE SEQUENCE [LARGE SCALE GENOMIC DNA]</scope>
    <source>
        <strain evidence="6 7">HDW9C</strain>
    </source>
</reference>
<evidence type="ECO:0000256" key="2">
    <source>
        <dbReference type="ARBA" id="ARBA00023125"/>
    </source>
</evidence>
<dbReference type="InterPro" id="IPR009057">
    <property type="entry name" value="Homeodomain-like_sf"/>
</dbReference>
<dbReference type="PANTHER" id="PTHR30514:SF18">
    <property type="entry name" value="RPIR-FAMILY TRANSCRIPTIONAL REGULATOR"/>
    <property type="match status" value="1"/>
</dbReference>
<keyword evidence="3" id="KW-0804">Transcription</keyword>
<dbReference type="EMBL" id="CP049863">
    <property type="protein sequence ID" value="QIK62627.1"/>
    <property type="molecule type" value="Genomic_DNA"/>
</dbReference>
<evidence type="ECO:0000313" key="6">
    <source>
        <dbReference type="EMBL" id="QIK62627.1"/>
    </source>
</evidence>
<gene>
    <name evidence="6" type="ORF">G7068_04940</name>
</gene>
<keyword evidence="1" id="KW-0805">Transcription regulation</keyword>
<evidence type="ECO:0000313" key="7">
    <source>
        <dbReference type="Proteomes" id="UP000502677"/>
    </source>
</evidence>
<dbReference type="Gene3D" id="1.10.10.10">
    <property type="entry name" value="Winged helix-like DNA-binding domain superfamily/Winged helix DNA-binding domain"/>
    <property type="match status" value="1"/>
</dbReference>
<proteinExistence type="predicted"/>
<dbReference type="AlphaFoldDB" id="A0A6G7XE04"/>
<dbReference type="InterPro" id="IPR046348">
    <property type="entry name" value="SIS_dom_sf"/>
</dbReference>
<dbReference type="GO" id="GO:0003677">
    <property type="term" value="F:DNA binding"/>
    <property type="evidence" value="ECO:0007669"/>
    <property type="project" value="UniProtKB-KW"/>
</dbReference>
<dbReference type="GO" id="GO:0097367">
    <property type="term" value="F:carbohydrate derivative binding"/>
    <property type="evidence" value="ECO:0007669"/>
    <property type="project" value="InterPro"/>
</dbReference>